<dbReference type="Proteomes" id="UP000807342">
    <property type="component" value="Unassembled WGS sequence"/>
</dbReference>
<protein>
    <submittedName>
        <fullName evidence="2">Uncharacterized protein</fullName>
    </submittedName>
</protein>
<feature type="compositionally biased region" description="Acidic residues" evidence="1">
    <location>
        <begin position="457"/>
        <end position="466"/>
    </location>
</feature>
<gene>
    <name evidence="2" type="ORF">P691DRAFT_809772</name>
</gene>
<name>A0A9P6C9Q3_9AGAR</name>
<evidence type="ECO:0000313" key="3">
    <source>
        <dbReference type="Proteomes" id="UP000807342"/>
    </source>
</evidence>
<feature type="region of interest" description="Disordered" evidence="1">
    <location>
        <begin position="544"/>
        <end position="564"/>
    </location>
</feature>
<feature type="compositionally biased region" description="Low complexity" evidence="1">
    <location>
        <begin position="107"/>
        <end position="117"/>
    </location>
</feature>
<evidence type="ECO:0000256" key="1">
    <source>
        <dbReference type="SAM" id="MobiDB-lite"/>
    </source>
</evidence>
<feature type="region of interest" description="Disordered" evidence="1">
    <location>
        <begin position="58"/>
        <end position="160"/>
    </location>
</feature>
<feature type="compositionally biased region" description="Low complexity" evidence="1">
    <location>
        <begin position="133"/>
        <end position="153"/>
    </location>
</feature>
<accession>A0A9P6C9Q3</accession>
<organism evidence="2 3">
    <name type="scientific">Macrolepiota fuliginosa MF-IS2</name>
    <dbReference type="NCBI Taxonomy" id="1400762"/>
    <lineage>
        <taxon>Eukaryota</taxon>
        <taxon>Fungi</taxon>
        <taxon>Dikarya</taxon>
        <taxon>Basidiomycota</taxon>
        <taxon>Agaricomycotina</taxon>
        <taxon>Agaricomycetes</taxon>
        <taxon>Agaricomycetidae</taxon>
        <taxon>Agaricales</taxon>
        <taxon>Agaricineae</taxon>
        <taxon>Agaricaceae</taxon>
        <taxon>Macrolepiota</taxon>
    </lineage>
</organism>
<feature type="compositionally biased region" description="Polar residues" evidence="1">
    <location>
        <begin position="1"/>
        <end position="11"/>
    </location>
</feature>
<feature type="region of interest" description="Disordered" evidence="1">
    <location>
        <begin position="433"/>
        <end position="474"/>
    </location>
</feature>
<feature type="compositionally biased region" description="Low complexity" evidence="1">
    <location>
        <begin position="440"/>
        <end position="456"/>
    </location>
</feature>
<reference evidence="2" key="1">
    <citation type="submission" date="2020-11" db="EMBL/GenBank/DDBJ databases">
        <authorList>
            <consortium name="DOE Joint Genome Institute"/>
            <person name="Ahrendt S."/>
            <person name="Riley R."/>
            <person name="Andreopoulos W."/>
            <person name="Labutti K."/>
            <person name="Pangilinan J."/>
            <person name="Ruiz-Duenas F.J."/>
            <person name="Barrasa J.M."/>
            <person name="Sanchez-Garcia M."/>
            <person name="Camarero S."/>
            <person name="Miyauchi S."/>
            <person name="Serrano A."/>
            <person name="Linde D."/>
            <person name="Babiker R."/>
            <person name="Drula E."/>
            <person name="Ayuso-Fernandez I."/>
            <person name="Pacheco R."/>
            <person name="Padilla G."/>
            <person name="Ferreira P."/>
            <person name="Barriuso J."/>
            <person name="Kellner H."/>
            <person name="Castanera R."/>
            <person name="Alfaro M."/>
            <person name="Ramirez L."/>
            <person name="Pisabarro A.G."/>
            <person name="Kuo A."/>
            <person name="Tritt A."/>
            <person name="Lipzen A."/>
            <person name="He G."/>
            <person name="Yan M."/>
            <person name="Ng V."/>
            <person name="Cullen D."/>
            <person name="Martin F."/>
            <person name="Rosso M.-N."/>
            <person name="Henrissat B."/>
            <person name="Hibbett D."/>
            <person name="Martinez A.T."/>
            <person name="Grigoriev I.V."/>
        </authorList>
    </citation>
    <scope>NUCLEOTIDE SEQUENCE</scope>
    <source>
        <strain evidence="2">MF-IS2</strain>
    </source>
</reference>
<proteinExistence type="predicted"/>
<feature type="compositionally biased region" description="Polar residues" evidence="1">
    <location>
        <begin position="172"/>
        <end position="190"/>
    </location>
</feature>
<sequence length="637" mass="67420">MSLHSTSPSHTPQRRLSTRRGSASALDPFNVHAELNHNPNRTSSSTLTIVRVALPQAPPPSFSLHEPPTSPVLNQRRLHRRPGCGTANPPASTQPPAESNPPSTRLSFAFSSFSGSGPAPGGPSTGSSRDRAPSPSSSPRLRPSSPRLSASSPFSTKPRLTPDQLVDLAHQSTSPRGLAQAATTPHSVPTSPVALSHSPVLSPHSPSLQAQTQATAPATFTPLPDDIYLPFIDRLSEVASLISSPPDAKLFTLLAQTFGNKKDADPNSPLEQRSDLPTDPSEWTYRHLVFHLTKVDRDVAPDPIWTYAARKCIISHSELIWERVKGALGIPPELDIDWDFNRDNNADSDGDSIRTDEISDDEGRAARGHWSDWDAIMDSPVYDRKNKRLSVESTGVVGYEGGNISPPQSTRQVDPENQVVIEPLVAPLPSFSSAPPPLSLPLSLSAGPSDGLGDIAEGAEEEEEETGVAQSEASLSASGNLPTQAQNDLNALLPSQIQGLKISTAPLPVNHYDTPPLMSPVSPVATAPGAIAIPGVISHTTGSSYVGSKPHSRSGSFSSIGPFKRSESTSSIAALLSSIKSANPGAGSDTSSILSDLHLGSDMIGDYRTAGAPLFPSNFARLASAPTLKSRWVYAYS</sequence>
<feature type="compositionally biased region" description="Polar residues" evidence="1">
    <location>
        <begin position="89"/>
        <end position="106"/>
    </location>
</feature>
<dbReference type="EMBL" id="MU151055">
    <property type="protein sequence ID" value="KAF9454225.1"/>
    <property type="molecule type" value="Genomic_DNA"/>
</dbReference>
<feature type="region of interest" description="Disordered" evidence="1">
    <location>
        <begin position="1"/>
        <end position="44"/>
    </location>
</feature>
<comment type="caution">
    <text evidence="2">The sequence shown here is derived from an EMBL/GenBank/DDBJ whole genome shotgun (WGS) entry which is preliminary data.</text>
</comment>
<dbReference type="AlphaFoldDB" id="A0A9P6C9Q3"/>
<keyword evidence="3" id="KW-1185">Reference proteome</keyword>
<dbReference type="OrthoDB" id="2591449at2759"/>
<evidence type="ECO:0000313" key="2">
    <source>
        <dbReference type="EMBL" id="KAF9454225.1"/>
    </source>
</evidence>
<feature type="compositionally biased region" description="Low complexity" evidence="1">
    <location>
        <begin position="195"/>
        <end position="214"/>
    </location>
</feature>
<feature type="region of interest" description="Disordered" evidence="1">
    <location>
        <begin position="172"/>
        <end position="214"/>
    </location>
</feature>